<gene>
    <name evidence="2" type="ORF">GBA63_22435</name>
</gene>
<evidence type="ECO:0008006" key="4">
    <source>
        <dbReference type="Google" id="ProtNLM"/>
    </source>
</evidence>
<keyword evidence="2" id="KW-0614">Plasmid</keyword>
<evidence type="ECO:0000256" key="1">
    <source>
        <dbReference type="SAM" id="MobiDB-lite"/>
    </source>
</evidence>
<organism evidence="2 3">
    <name type="scientific">Rubrobacter tropicus</name>
    <dbReference type="NCBI Taxonomy" id="2653851"/>
    <lineage>
        <taxon>Bacteria</taxon>
        <taxon>Bacillati</taxon>
        <taxon>Actinomycetota</taxon>
        <taxon>Rubrobacteria</taxon>
        <taxon>Rubrobacterales</taxon>
        <taxon>Rubrobacteraceae</taxon>
        <taxon>Rubrobacter</taxon>
    </lineage>
</organism>
<feature type="region of interest" description="Disordered" evidence="1">
    <location>
        <begin position="231"/>
        <end position="263"/>
    </location>
</feature>
<geneLocation type="plasmid" evidence="2 3">
    <name>unnamed1</name>
</geneLocation>
<name>A0A6G8QG83_9ACTN</name>
<dbReference type="AlphaFoldDB" id="A0A6G8QG83"/>
<evidence type="ECO:0000313" key="2">
    <source>
        <dbReference type="EMBL" id="QIN85462.1"/>
    </source>
</evidence>
<accession>A0A6G8QG83</accession>
<dbReference type="KEGG" id="rub:GBA63_22435"/>
<dbReference type="RefSeq" id="WP_166180787.1">
    <property type="nucleotide sequence ID" value="NZ_CP045120.1"/>
</dbReference>
<sequence>MSGRPKGYAPWNPAPETLIVLAQVREVLEEYARYGAMTARQVFYRLVGQHGFPKSEKAYKRLCEHLVRARRAGLIPFHAIRDDGTTTLGGGGWSSPESFWRSVRSAAENFELSHQDGQPETVELWCEAQMMAGMLARMVSEWHVPVYSTGGFSSVTVTHEIAQRVARADAPTAFLHVGDHDPSGQSIFVSMAQDAGAFVAELVGALSDPADGRVEGFFHPERVALTRSQVEEYDLDTAPPKSTDSRSKRWAGETTQAEAMPPDLLQEVVRDAVYRHVDQFALDLTLTRERRQREGILEALDGAASTPEG</sequence>
<protein>
    <recommendedName>
        <fullName evidence="4">DUF2399 domain-containing protein</fullName>
    </recommendedName>
</protein>
<reference evidence="2 3" key="1">
    <citation type="submission" date="2019-10" db="EMBL/GenBank/DDBJ databases">
        <title>Rubrobacter sp nov SCSIO 52090 isolated from a deep-sea sediment in the South China Sea.</title>
        <authorList>
            <person name="Chen R.W."/>
        </authorList>
    </citation>
    <scope>NUCLEOTIDE SEQUENCE [LARGE SCALE GENOMIC DNA]</scope>
    <source>
        <strain evidence="2 3">SCSIO 52909</strain>
        <plasmid evidence="2 3">unnamed1</plasmid>
    </source>
</reference>
<evidence type="ECO:0000313" key="3">
    <source>
        <dbReference type="Proteomes" id="UP000501452"/>
    </source>
</evidence>
<proteinExistence type="predicted"/>
<dbReference type="Proteomes" id="UP000501452">
    <property type="component" value="Plasmid unnamed1"/>
</dbReference>
<dbReference type="EMBL" id="CP045120">
    <property type="protein sequence ID" value="QIN85462.1"/>
    <property type="molecule type" value="Genomic_DNA"/>
</dbReference>
<keyword evidence="3" id="KW-1185">Reference proteome</keyword>